<evidence type="ECO:0000313" key="2">
    <source>
        <dbReference type="Proteomes" id="UP000248291"/>
    </source>
</evidence>
<accession>A0AAN4TJ62</accession>
<dbReference type="AlphaFoldDB" id="A0AAN4TJ62"/>
<evidence type="ECO:0000313" key="1">
    <source>
        <dbReference type="EMBL" id="GBH15393.1"/>
    </source>
</evidence>
<dbReference type="EMBL" id="BGKA01000042">
    <property type="protein sequence ID" value="GBH15393.1"/>
    <property type="molecule type" value="Genomic_DNA"/>
</dbReference>
<name>A0AAN4TJ62_PSESF</name>
<dbReference type="Proteomes" id="UP000248291">
    <property type="component" value="Unassembled WGS sequence"/>
</dbReference>
<proteinExistence type="predicted"/>
<organism evidence="1 2">
    <name type="scientific">Pseudomonas syringae pv. actinidiae</name>
    <dbReference type="NCBI Taxonomy" id="103796"/>
    <lineage>
        <taxon>Bacteria</taxon>
        <taxon>Pseudomonadati</taxon>
        <taxon>Pseudomonadota</taxon>
        <taxon>Gammaproteobacteria</taxon>
        <taxon>Pseudomonadales</taxon>
        <taxon>Pseudomonadaceae</taxon>
        <taxon>Pseudomonas</taxon>
        <taxon>Pseudomonas syringae</taxon>
    </lineage>
</organism>
<comment type="caution">
    <text evidence="1">The sequence shown here is derived from an EMBL/GenBank/DDBJ whole genome shotgun (WGS) entry which is preliminary data.</text>
</comment>
<gene>
    <name evidence="1" type="ORF">KPSA3_01318</name>
</gene>
<reference evidence="1 2" key="1">
    <citation type="submission" date="2018-04" db="EMBL/GenBank/DDBJ databases">
        <title>Draft genome sequence of Pseudomonas syringae pv. actinidiae biovar 3 strains isolated from kiwifruit in Kagawa prefecture.</title>
        <authorList>
            <person name="Tabuchi M."/>
            <person name="Saito M."/>
            <person name="Fujiwara S."/>
            <person name="Sasa N."/>
            <person name="Akimitsu K."/>
            <person name="Gomi K."/>
            <person name="Konishi-Sugita S."/>
            <person name="Hamano K."/>
            <person name="Kataoka I."/>
        </authorList>
    </citation>
    <scope>NUCLEOTIDE SEQUENCE [LARGE SCALE GENOMIC DNA]</scope>
    <source>
        <strain evidence="1 2">MAFF212211</strain>
    </source>
</reference>
<protein>
    <submittedName>
        <fullName evidence="1">Uncharacterized protein</fullName>
    </submittedName>
</protein>
<sequence length="38" mass="4192">MRSDSHQLKGGVGVDRRDVLILGNLAVAHQPETNRLHT</sequence>